<organism evidence="2">
    <name type="scientific">Pseudo-nitzschia australis</name>
    <dbReference type="NCBI Taxonomy" id="44445"/>
    <lineage>
        <taxon>Eukaryota</taxon>
        <taxon>Sar</taxon>
        <taxon>Stramenopiles</taxon>
        <taxon>Ochrophyta</taxon>
        <taxon>Bacillariophyta</taxon>
        <taxon>Bacillariophyceae</taxon>
        <taxon>Bacillariophycidae</taxon>
        <taxon>Bacillariales</taxon>
        <taxon>Bacillariaceae</taxon>
        <taxon>Pseudo-nitzschia</taxon>
    </lineage>
</organism>
<feature type="compositionally biased region" description="Low complexity" evidence="1">
    <location>
        <begin position="54"/>
        <end position="82"/>
    </location>
</feature>
<gene>
    <name evidence="2" type="ORF">PAUS00366_LOCUS11378</name>
</gene>
<dbReference type="EMBL" id="HBIX01015666">
    <property type="protein sequence ID" value="CAE0718624.1"/>
    <property type="molecule type" value="Transcribed_RNA"/>
</dbReference>
<protein>
    <submittedName>
        <fullName evidence="2">Uncharacterized protein</fullName>
    </submittedName>
</protein>
<accession>A0A7S4AKZ6</accession>
<feature type="region of interest" description="Disordered" evidence="1">
    <location>
        <begin position="128"/>
        <end position="149"/>
    </location>
</feature>
<dbReference type="AlphaFoldDB" id="A0A7S4AKZ6"/>
<sequence>MLTITSSNETAIVSDRCIGTNIYIDEKASCSDFDTTSLEIVGRKSRLEGEEVESSTSTFALTTSPSPLSSLSSSPVSSTRDALSALPPASLHALSVPTNSQNNSTNKTNDGSKPYIFSRYWGKTGRKPIPLRSMRSPAAQTTSTASPVSPSRAAADAYYSSYSSSCLHVRSHAPQDPDALLRSVTNAELLEDENDFFRNNNGNCHSNDAAVAASLSSSRSQSPRRRSILPIAPLSHPALKSTIKSSSTRNIWRKSVSSPNVVAASHRLLGSTDKRFSLPRSSSSVAPTSISTLTSSSMLTPGASCLRPFQKYSHNRKDVKSVNVQRSVDFSKSWTALALLSSSPSSKSSSKSMRTFTTIASTVAESASAPATVSGSTPTSTHTQATYACARAFTSTITSTTMPKSEPFSERFVPISRDSLCRENSSSSLASVSSVSFLEAVDVRHFEKPRETYAPKGWSAYFN</sequence>
<evidence type="ECO:0000313" key="2">
    <source>
        <dbReference type="EMBL" id="CAE0718624.1"/>
    </source>
</evidence>
<reference evidence="2" key="1">
    <citation type="submission" date="2021-01" db="EMBL/GenBank/DDBJ databases">
        <authorList>
            <person name="Corre E."/>
            <person name="Pelletier E."/>
            <person name="Niang G."/>
            <person name="Scheremetjew M."/>
            <person name="Finn R."/>
            <person name="Kale V."/>
            <person name="Holt S."/>
            <person name="Cochrane G."/>
            <person name="Meng A."/>
            <person name="Brown T."/>
            <person name="Cohen L."/>
        </authorList>
    </citation>
    <scope>NUCLEOTIDE SEQUENCE</scope>
    <source>
        <strain evidence="2">10249 10 AB</strain>
    </source>
</reference>
<feature type="compositionally biased region" description="Polar residues" evidence="1">
    <location>
        <begin position="138"/>
        <end position="148"/>
    </location>
</feature>
<name>A0A7S4AKZ6_9STRA</name>
<evidence type="ECO:0000256" key="1">
    <source>
        <dbReference type="SAM" id="MobiDB-lite"/>
    </source>
</evidence>
<proteinExistence type="predicted"/>
<feature type="region of interest" description="Disordered" evidence="1">
    <location>
        <begin position="49"/>
        <end position="82"/>
    </location>
</feature>